<evidence type="ECO:0000256" key="3">
    <source>
        <dbReference type="ARBA" id="ARBA00011037"/>
    </source>
</evidence>
<dbReference type="Gene3D" id="3.40.50.9100">
    <property type="entry name" value="Dehydroquinase, class II"/>
    <property type="match status" value="1"/>
</dbReference>
<feature type="binding site" evidence="8">
    <location>
        <position position="97"/>
    </location>
    <ligand>
        <name>substrate</name>
    </ligand>
</feature>
<dbReference type="InterPro" id="IPR018509">
    <property type="entry name" value="DHquinase_II_CS"/>
</dbReference>
<comment type="pathway">
    <text evidence="2 8">Metabolic intermediate biosynthesis; chorismate biosynthesis; chorismate from D-erythrose 4-phosphate and phosphoenolpyruvate: step 3/7.</text>
</comment>
<dbReference type="SUPFAM" id="SSF52304">
    <property type="entry name" value="Type II 3-dehydroquinate dehydratase"/>
    <property type="match status" value="1"/>
</dbReference>
<reference evidence="9 10" key="1">
    <citation type="submission" date="2013-06" db="EMBL/GenBank/DDBJ databases">
        <authorList>
            <person name="Weinstock G."/>
            <person name="Sodergren E."/>
            <person name="Lobos E.A."/>
            <person name="Fulton L."/>
            <person name="Fulton R."/>
            <person name="Courtney L."/>
            <person name="Fronick C."/>
            <person name="O'Laughlin M."/>
            <person name="Godfrey J."/>
            <person name="Wilson R.M."/>
            <person name="Miner T."/>
            <person name="Farmer C."/>
            <person name="Delehaunty K."/>
            <person name="Cordes M."/>
            <person name="Minx P."/>
            <person name="Tomlinson C."/>
            <person name="Chen J."/>
            <person name="Wollam A."/>
            <person name="Pepin K.H."/>
            <person name="Bhonagiri V."/>
            <person name="Zhang X."/>
            <person name="Warren W."/>
            <person name="Mitreva M."/>
            <person name="Mardis E.R."/>
            <person name="Wilson R.K."/>
        </authorList>
    </citation>
    <scope>NUCLEOTIDE SEQUENCE [LARGE SCALE GENOMIC DNA]</scope>
    <source>
        <strain evidence="9 10">JCP8017A</strain>
    </source>
</reference>
<dbReference type="HAMAP" id="MF_00169">
    <property type="entry name" value="AroQ"/>
    <property type="match status" value="1"/>
</dbReference>
<organism evidence="9 10">
    <name type="scientific">Gardnerella pickettii JCP8017A</name>
    <dbReference type="NCBI Taxonomy" id="1261062"/>
    <lineage>
        <taxon>Bacteria</taxon>
        <taxon>Bacillati</taxon>
        <taxon>Actinomycetota</taxon>
        <taxon>Actinomycetes</taxon>
        <taxon>Bifidobacteriales</taxon>
        <taxon>Bifidobacteriaceae</taxon>
        <taxon>Gardnerella</taxon>
        <taxon>Gardnerella pickettii</taxon>
    </lineage>
</organism>
<keyword evidence="6 8" id="KW-0057">Aromatic amino acid biosynthesis</keyword>
<dbReference type="InterPro" id="IPR001874">
    <property type="entry name" value="DHquinase_II"/>
</dbReference>
<evidence type="ECO:0000313" key="10">
    <source>
        <dbReference type="Proteomes" id="UP000015779"/>
    </source>
</evidence>
<feature type="binding site" evidence="8">
    <location>
        <position position="137"/>
    </location>
    <ligand>
        <name>substrate</name>
    </ligand>
</feature>
<dbReference type="PROSITE" id="PS01029">
    <property type="entry name" value="DEHYDROQUINASE_II"/>
    <property type="match status" value="1"/>
</dbReference>
<evidence type="ECO:0000256" key="5">
    <source>
        <dbReference type="ARBA" id="ARBA00012060"/>
    </source>
</evidence>
<feature type="site" description="Transition state stabilizer" evidence="8">
    <location>
        <position position="41"/>
    </location>
</feature>
<dbReference type="NCBIfam" id="TIGR01088">
    <property type="entry name" value="aroQ"/>
    <property type="match status" value="1"/>
</dbReference>
<dbReference type="HOGENOM" id="CLU_090968_2_1_11"/>
<dbReference type="GO" id="GO:0019631">
    <property type="term" value="P:quinate catabolic process"/>
    <property type="evidence" value="ECO:0007669"/>
    <property type="project" value="TreeGrafter"/>
</dbReference>
<dbReference type="NCBIfam" id="NF003805">
    <property type="entry name" value="PRK05395.1-2"/>
    <property type="match status" value="1"/>
</dbReference>
<evidence type="ECO:0000256" key="1">
    <source>
        <dbReference type="ARBA" id="ARBA00001864"/>
    </source>
</evidence>
<comment type="similarity">
    <text evidence="3 8">Belongs to the type-II 3-dehydroquinase family.</text>
</comment>
<dbReference type="PATRIC" id="fig|1261062.4.peg.1193"/>
<gene>
    <name evidence="8" type="primary">aroQ</name>
    <name evidence="9" type="ORF">HMPREF1577_01351</name>
</gene>
<dbReference type="NCBIfam" id="NF003807">
    <property type="entry name" value="PRK05395.1-4"/>
    <property type="match status" value="1"/>
</dbReference>
<dbReference type="AlphaFoldDB" id="T2PIT4"/>
<dbReference type="InterPro" id="IPR036441">
    <property type="entry name" value="DHquinase_II_sf"/>
</dbReference>
<name>T2PIT4_9BIFI</name>
<comment type="catalytic activity">
    <reaction evidence="1 8">
        <text>3-dehydroquinate = 3-dehydroshikimate + H2O</text>
        <dbReference type="Rhea" id="RHEA:21096"/>
        <dbReference type="ChEBI" id="CHEBI:15377"/>
        <dbReference type="ChEBI" id="CHEBI:16630"/>
        <dbReference type="ChEBI" id="CHEBI:32364"/>
        <dbReference type="EC" id="4.2.1.10"/>
    </reaction>
</comment>
<evidence type="ECO:0000256" key="2">
    <source>
        <dbReference type="ARBA" id="ARBA00004902"/>
    </source>
</evidence>
<feature type="binding site" evidence="8">
    <location>
        <begin position="127"/>
        <end position="128"/>
    </location>
    <ligand>
        <name>substrate</name>
    </ligand>
</feature>
<protein>
    <recommendedName>
        <fullName evidence="5 8">3-dehydroquinate dehydratase</fullName>
        <shortName evidence="8">3-dehydroquinase</shortName>
        <ecNumber evidence="5 8">4.2.1.10</ecNumber>
    </recommendedName>
    <alternativeName>
        <fullName evidence="8">Type II DHQase</fullName>
    </alternativeName>
</protein>
<evidence type="ECO:0000256" key="6">
    <source>
        <dbReference type="ARBA" id="ARBA00023141"/>
    </source>
</evidence>
<evidence type="ECO:0000256" key="7">
    <source>
        <dbReference type="ARBA" id="ARBA00023239"/>
    </source>
</evidence>
<dbReference type="GO" id="GO:0003855">
    <property type="term" value="F:3-dehydroquinate dehydratase activity"/>
    <property type="evidence" value="ECO:0007669"/>
    <property type="project" value="UniProtKB-UniRule"/>
</dbReference>
<dbReference type="GO" id="GO:0009073">
    <property type="term" value="P:aromatic amino acid family biosynthetic process"/>
    <property type="evidence" value="ECO:0007669"/>
    <property type="project" value="UniProtKB-KW"/>
</dbReference>
<dbReference type="Proteomes" id="UP000015779">
    <property type="component" value="Unassembled WGS sequence"/>
</dbReference>
<feature type="active site" description="Proton acceptor" evidence="8">
    <location>
        <position position="46"/>
    </location>
</feature>
<keyword evidence="7 8" id="KW-0456">Lyase</keyword>
<comment type="function">
    <text evidence="8">Catalyzes a trans-dehydration via an enolate intermediate.</text>
</comment>
<accession>T2PIT4</accession>
<feature type="active site" description="Proton donor" evidence="8">
    <location>
        <position position="126"/>
    </location>
</feature>
<feature type="binding site" evidence="8">
    <location>
        <position position="103"/>
    </location>
    <ligand>
        <name>substrate</name>
    </ligand>
</feature>
<evidence type="ECO:0000313" key="9">
    <source>
        <dbReference type="EMBL" id="EPI49757.1"/>
    </source>
</evidence>
<proteinExistence type="inferred from homology"/>
<dbReference type="EC" id="4.2.1.10" evidence="5 8"/>
<dbReference type="UniPathway" id="UPA00053">
    <property type="reaction ID" value="UER00086"/>
</dbReference>
<dbReference type="PANTHER" id="PTHR21272:SF3">
    <property type="entry name" value="CATABOLIC 3-DEHYDROQUINASE"/>
    <property type="match status" value="1"/>
</dbReference>
<sequence length="183" mass="20302">MVDVEMVDAENQENQENRENVINMRKVLVVNGPNLGRLGVRQPDVYGNQDFEALCLLCKKWAQKLNLQVEVRQSDDEAQMVHWMHEAADTHTPVVMNPAAFTHYSYALADAAHMVLDAGVPLVEVHISNPSARDAFRKISVISAVATGTITGMGLYGYKLALEAVAHCLTPESRLEDTMKFHG</sequence>
<comment type="subunit">
    <text evidence="4 8">Homododecamer.</text>
</comment>
<dbReference type="GO" id="GO:0009423">
    <property type="term" value="P:chorismate biosynthetic process"/>
    <property type="evidence" value="ECO:0007669"/>
    <property type="project" value="UniProtKB-UniRule"/>
</dbReference>
<dbReference type="GO" id="GO:0008652">
    <property type="term" value="P:amino acid biosynthetic process"/>
    <property type="evidence" value="ECO:0007669"/>
    <property type="project" value="UniProtKB-KW"/>
</dbReference>
<evidence type="ECO:0000256" key="8">
    <source>
        <dbReference type="HAMAP-Rule" id="MF_00169"/>
    </source>
</evidence>
<dbReference type="Pfam" id="PF01220">
    <property type="entry name" value="DHquinase_II"/>
    <property type="match status" value="1"/>
</dbReference>
<feature type="binding site" evidence="8">
    <location>
        <position position="110"/>
    </location>
    <ligand>
        <name>substrate</name>
    </ligand>
</feature>
<keyword evidence="8" id="KW-0028">Amino-acid biosynthesis</keyword>
<dbReference type="PANTHER" id="PTHR21272">
    <property type="entry name" value="CATABOLIC 3-DEHYDROQUINASE"/>
    <property type="match status" value="1"/>
</dbReference>
<dbReference type="EMBL" id="ATJN01000134">
    <property type="protein sequence ID" value="EPI49757.1"/>
    <property type="molecule type" value="Genomic_DNA"/>
</dbReference>
<evidence type="ECO:0000256" key="4">
    <source>
        <dbReference type="ARBA" id="ARBA00011193"/>
    </source>
</evidence>
<comment type="caution">
    <text evidence="9">The sequence shown here is derived from an EMBL/GenBank/DDBJ whole genome shotgun (WGS) entry which is preliminary data.</text>
</comment>